<evidence type="ECO:0000256" key="1">
    <source>
        <dbReference type="ARBA" id="ARBA00008005"/>
    </source>
</evidence>
<protein>
    <submittedName>
        <fullName evidence="5">Major tail sheath protein</fullName>
    </submittedName>
</protein>
<reference evidence="5 6" key="1">
    <citation type="submission" date="2012-10" db="EMBL/GenBank/DDBJ databases">
        <authorList>
            <person name="Genoscope - CEA"/>
        </authorList>
    </citation>
    <scope>NUCLEOTIDE SEQUENCE [LARGE SCALE GENOMIC DNA]</scope>
    <source>
        <strain evidence="6">AM13 / DSM 14728</strain>
    </source>
</reference>
<evidence type="ECO:0000313" key="6">
    <source>
        <dbReference type="Proteomes" id="UP000010808"/>
    </source>
</evidence>
<dbReference type="InterPro" id="IPR052042">
    <property type="entry name" value="Tail_sheath_structural"/>
</dbReference>
<dbReference type="PATRIC" id="fig|1121451.3.peg.229"/>
<accession>L0R7M9</accession>
<sequence>MGTDFLHGCETVEINNGTRPIKVVKSSVIGLIGTAPDADNDVFPMNEPVLIPGNQLKAAKLGQTGTLKDAVDGIFDQTGAMVVVVRVEEGADTTATMSNIVGDGTAQTGVHAFLGAQSHVHVTPKLLIAPGFTSQRVANAANPVVAELLGIAERLRAVIIADGPNDTNAEAIAYREDWGSARIYVCDPAVMVWDTTLNKPVSKPVSSRVAGLISKMDNKVGYWASPSNNIINGVVGLARAVDFNLSDPNCAANYLNENEVATVIHHEGYRLWGNRTCATDPLWAFLSVRRAHDMVYESIEQAFLWAMDKPFSAQLILDIQGSVNAFLRHQKALGAILGGKCWLDPELNTKETLMAGQLYLDFDNEAPAPLERLTFRAHRNNGYYTELVNQVLTA</sequence>
<dbReference type="PANTHER" id="PTHR35861">
    <property type="match status" value="1"/>
</dbReference>
<proteinExistence type="inferred from homology"/>
<dbReference type="OrthoDB" id="9767864at2"/>
<organism evidence="5 6">
    <name type="scientific">Maridesulfovibrio hydrothermalis AM13 = DSM 14728</name>
    <dbReference type="NCBI Taxonomy" id="1121451"/>
    <lineage>
        <taxon>Bacteria</taxon>
        <taxon>Pseudomonadati</taxon>
        <taxon>Thermodesulfobacteriota</taxon>
        <taxon>Desulfovibrionia</taxon>
        <taxon>Desulfovibrionales</taxon>
        <taxon>Desulfovibrionaceae</taxon>
        <taxon>Maridesulfovibrio</taxon>
    </lineage>
</organism>
<evidence type="ECO:0000259" key="2">
    <source>
        <dbReference type="Pfam" id="PF04984"/>
    </source>
</evidence>
<dbReference type="EMBL" id="FO203522">
    <property type="protein sequence ID" value="CCO22227.1"/>
    <property type="molecule type" value="Genomic_DNA"/>
</dbReference>
<name>L0R7M9_9BACT</name>
<dbReference type="eggNOG" id="COG3497">
    <property type="taxonomic scope" value="Bacteria"/>
</dbReference>
<dbReference type="Gene3D" id="3.40.50.11780">
    <property type="match status" value="1"/>
</dbReference>
<gene>
    <name evidence="5" type="ORF">DESAM_10246</name>
</gene>
<dbReference type="Pfam" id="PF04984">
    <property type="entry name" value="Phage_sheath_1"/>
    <property type="match status" value="1"/>
</dbReference>
<evidence type="ECO:0000313" key="5">
    <source>
        <dbReference type="EMBL" id="CCO22227.1"/>
    </source>
</evidence>
<dbReference type="Proteomes" id="UP000010808">
    <property type="component" value="Chromosome"/>
</dbReference>
<keyword evidence="6" id="KW-1185">Reference proteome</keyword>
<dbReference type="HOGENOM" id="CLU_037707_3_0_7"/>
<comment type="similarity">
    <text evidence="1">Belongs to the myoviridae tail sheath protein family.</text>
</comment>
<feature type="domain" description="Tail sheath protein subtilisin-like" evidence="2">
    <location>
        <begin position="121"/>
        <end position="277"/>
    </location>
</feature>
<dbReference type="InterPro" id="IPR054564">
    <property type="entry name" value="Gp18_domIII_N"/>
</dbReference>
<dbReference type="Pfam" id="PF17482">
    <property type="entry name" value="Phage_sheath_1C"/>
    <property type="match status" value="1"/>
</dbReference>
<dbReference type="STRING" id="1121451.DESAM_10246"/>
<evidence type="ECO:0000259" key="4">
    <source>
        <dbReference type="Pfam" id="PF22671"/>
    </source>
</evidence>
<dbReference type="PANTHER" id="PTHR35861:SF1">
    <property type="entry name" value="PHAGE TAIL SHEATH PROTEIN"/>
    <property type="match status" value="1"/>
</dbReference>
<feature type="domain" description="Tail sheath protein Gp18-like" evidence="4">
    <location>
        <begin position="28"/>
        <end position="87"/>
    </location>
</feature>
<dbReference type="InterPro" id="IPR020287">
    <property type="entry name" value="Tail_sheath_C"/>
</dbReference>
<dbReference type="RefSeq" id="WP_015334837.1">
    <property type="nucleotide sequence ID" value="NC_020055.1"/>
</dbReference>
<dbReference type="AlphaFoldDB" id="L0R7M9"/>
<dbReference type="Pfam" id="PF22671">
    <property type="entry name" value="Gp18_domIII_N"/>
    <property type="match status" value="1"/>
</dbReference>
<dbReference type="KEGG" id="dhy:DESAM_10246"/>
<feature type="domain" description="Tail sheath protein C-terminal" evidence="3">
    <location>
        <begin position="279"/>
        <end position="377"/>
    </location>
</feature>
<evidence type="ECO:0000259" key="3">
    <source>
        <dbReference type="Pfam" id="PF17482"/>
    </source>
</evidence>
<dbReference type="InterPro" id="IPR035089">
    <property type="entry name" value="Phage_sheath_subtilisin"/>
</dbReference>